<dbReference type="EMBL" id="BJYZ01000028">
    <property type="protein sequence ID" value="GEO41492.1"/>
    <property type="molecule type" value="Genomic_DNA"/>
</dbReference>
<dbReference type="Pfam" id="PF10688">
    <property type="entry name" value="Imp-YgjV"/>
    <property type="match status" value="1"/>
</dbReference>
<comment type="caution">
    <text evidence="2">The sequence shown here is derived from an EMBL/GenBank/DDBJ whole genome shotgun (WGS) entry which is preliminary data.</text>
</comment>
<dbReference type="RefSeq" id="WP_169789400.1">
    <property type="nucleotide sequence ID" value="NZ_BJYZ01000028.1"/>
</dbReference>
<feature type="transmembrane region" description="Helical" evidence="1">
    <location>
        <begin position="66"/>
        <end position="87"/>
    </location>
</feature>
<feature type="transmembrane region" description="Helical" evidence="1">
    <location>
        <begin position="145"/>
        <end position="167"/>
    </location>
</feature>
<feature type="transmembrane region" description="Helical" evidence="1">
    <location>
        <begin position="20"/>
        <end position="45"/>
    </location>
</feature>
<sequence>MRIIRGRIYGPVFSPTPPSVLFIAMLAAEIFGLAGVVAGSSWGFLKDRRAILAVQAFATVMFGIHYGLLGAWSGAGMCVMTLVQATASLPQKHSRATTILFWSTVPMIAVLTFLTWNGLASAGAAFGMAMATLGRWQKDTFKLRWFFVLCSIGWATHNAIVGSPFGLASDTMCFVSNLWRLRSELSLRRLRHQESRGVPVLSGGIPTGLPASA</sequence>
<proteinExistence type="predicted"/>
<keyword evidence="1" id="KW-0812">Transmembrane</keyword>
<evidence type="ECO:0000313" key="3">
    <source>
        <dbReference type="Proteomes" id="UP000321523"/>
    </source>
</evidence>
<reference evidence="2 3" key="1">
    <citation type="submission" date="2019-07" db="EMBL/GenBank/DDBJ databases">
        <title>Whole genome shotgun sequence of Skermanella aerolata NBRC 106429.</title>
        <authorList>
            <person name="Hosoyama A."/>
            <person name="Uohara A."/>
            <person name="Ohji S."/>
            <person name="Ichikawa N."/>
        </authorList>
    </citation>
    <scope>NUCLEOTIDE SEQUENCE [LARGE SCALE GENOMIC DNA]</scope>
    <source>
        <strain evidence="2 3">NBRC 106429</strain>
    </source>
</reference>
<evidence type="ECO:0008006" key="4">
    <source>
        <dbReference type="Google" id="ProtNLM"/>
    </source>
</evidence>
<accession>A0A512DYF1</accession>
<evidence type="ECO:0000256" key="1">
    <source>
        <dbReference type="SAM" id="Phobius"/>
    </source>
</evidence>
<evidence type="ECO:0000313" key="2">
    <source>
        <dbReference type="EMBL" id="GEO41492.1"/>
    </source>
</evidence>
<dbReference type="Proteomes" id="UP000321523">
    <property type="component" value="Unassembled WGS sequence"/>
</dbReference>
<dbReference type="AlphaFoldDB" id="A0A512DYF1"/>
<name>A0A512DYF1_9PROT</name>
<protein>
    <recommendedName>
        <fullName evidence="4">YgjV family protein</fullName>
    </recommendedName>
</protein>
<feature type="transmembrane region" description="Helical" evidence="1">
    <location>
        <begin position="107"/>
        <end position="133"/>
    </location>
</feature>
<organism evidence="2 3">
    <name type="scientific">Skermanella aerolata</name>
    <dbReference type="NCBI Taxonomy" id="393310"/>
    <lineage>
        <taxon>Bacteria</taxon>
        <taxon>Pseudomonadati</taxon>
        <taxon>Pseudomonadota</taxon>
        <taxon>Alphaproteobacteria</taxon>
        <taxon>Rhodospirillales</taxon>
        <taxon>Azospirillaceae</taxon>
        <taxon>Skermanella</taxon>
    </lineage>
</organism>
<keyword evidence="1" id="KW-0472">Membrane</keyword>
<keyword evidence="1" id="KW-1133">Transmembrane helix</keyword>
<keyword evidence="3" id="KW-1185">Reference proteome</keyword>
<dbReference type="InterPro" id="IPR019629">
    <property type="entry name" value="Uncharacterised_HI1736/YgjV"/>
</dbReference>
<gene>
    <name evidence="2" type="ORF">SAE02_56400</name>
</gene>